<dbReference type="OrthoDB" id="9807426at2"/>
<keyword evidence="2" id="KW-0808">Transferase</keyword>
<feature type="domain" description="N-acetyltransferase" evidence="1">
    <location>
        <begin position="21"/>
        <end position="175"/>
    </location>
</feature>
<protein>
    <submittedName>
        <fullName evidence="2">Acetyltransferase (GNAT) family protein</fullName>
    </submittedName>
</protein>
<dbReference type="Pfam" id="PF13302">
    <property type="entry name" value="Acetyltransf_3"/>
    <property type="match status" value="1"/>
</dbReference>
<evidence type="ECO:0000313" key="3">
    <source>
        <dbReference type="Proteomes" id="UP000295361"/>
    </source>
</evidence>
<accession>A0A4R6QHY9</accession>
<dbReference type="GO" id="GO:0016747">
    <property type="term" value="F:acyltransferase activity, transferring groups other than amino-acyl groups"/>
    <property type="evidence" value="ECO:0007669"/>
    <property type="project" value="InterPro"/>
</dbReference>
<dbReference type="Gene3D" id="3.40.630.30">
    <property type="match status" value="1"/>
</dbReference>
<name>A0A4R6QHY9_9BURK</name>
<dbReference type="Proteomes" id="UP000295361">
    <property type="component" value="Unassembled WGS sequence"/>
</dbReference>
<comment type="caution">
    <text evidence="2">The sequence shown here is derived from an EMBL/GenBank/DDBJ whole genome shotgun (WGS) entry which is preliminary data.</text>
</comment>
<dbReference type="InParanoid" id="A0A4R6QHY9"/>
<reference evidence="2 3" key="1">
    <citation type="submission" date="2019-03" db="EMBL/GenBank/DDBJ databases">
        <title>Genomic Encyclopedia of Type Strains, Phase IV (KMG-IV): sequencing the most valuable type-strain genomes for metagenomic binning, comparative biology and taxonomic classification.</title>
        <authorList>
            <person name="Goeker M."/>
        </authorList>
    </citation>
    <scope>NUCLEOTIDE SEQUENCE [LARGE SCALE GENOMIC DNA]</scope>
    <source>
        <strain evidence="2 3">DSM 16998</strain>
    </source>
</reference>
<dbReference type="InterPro" id="IPR016181">
    <property type="entry name" value="Acyl_CoA_acyltransferase"/>
</dbReference>
<dbReference type="RefSeq" id="WP_133702273.1">
    <property type="nucleotide sequence ID" value="NZ_SNXS01000005.1"/>
</dbReference>
<dbReference type="PROSITE" id="PS51186">
    <property type="entry name" value="GNAT"/>
    <property type="match status" value="1"/>
</dbReference>
<evidence type="ECO:0000313" key="2">
    <source>
        <dbReference type="EMBL" id="TDP63080.1"/>
    </source>
</evidence>
<dbReference type="SUPFAM" id="SSF55729">
    <property type="entry name" value="Acyl-CoA N-acyltransferases (Nat)"/>
    <property type="match status" value="1"/>
</dbReference>
<dbReference type="EMBL" id="SNXS01000005">
    <property type="protein sequence ID" value="TDP63080.1"/>
    <property type="molecule type" value="Genomic_DNA"/>
</dbReference>
<gene>
    <name evidence="2" type="ORF">DES47_10580</name>
</gene>
<keyword evidence="3" id="KW-1185">Reference proteome</keyword>
<dbReference type="CDD" id="cd04301">
    <property type="entry name" value="NAT_SF"/>
    <property type="match status" value="1"/>
</dbReference>
<dbReference type="AlphaFoldDB" id="A0A4R6QHY9"/>
<evidence type="ECO:0000259" key="1">
    <source>
        <dbReference type="PROSITE" id="PS51186"/>
    </source>
</evidence>
<sequence>MQALLQHGPAAARPLGRGLGLHIAPLRPQDADALQRFVRGLSAHARYMRFQYGLRELSPTLLSRLTQIDQQDHVALAAWGGDEGRQLVADARYVRQGSSSDAEFALVVADDWQGQGLAHELLGRLMAHARRQGLKRLLGEVLWGNHAMLAMTRRLGGRLVVQAGHTSVVQVQFEL</sequence>
<proteinExistence type="predicted"/>
<dbReference type="InterPro" id="IPR000182">
    <property type="entry name" value="GNAT_dom"/>
</dbReference>
<organism evidence="2 3">
    <name type="scientific">Roseateles toxinivorans</name>
    <dbReference type="NCBI Taxonomy" id="270368"/>
    <lineage>
        <taxon>Bacteria</taxon>
        <taxon>Pseudomonadati</taxon>
        <taxon>Pseudomonadota</taxon>
        <taxon>Betaproteobacteria</taxon>
        <taxon>Burkholderiales</taxon>
        <taxon>Sphaerotilaceae</taxon>
        <taxon>Roseateles</taxon>
    </lineage>
</organism>